<keyword evidence="1" id="KW-0732">Signal</keyword>
<evidence type="ECO:0000313" key="2">
    <source>
        <dbReference type="EMBL" id="KAH3700071.1"/>
    </source>
</evidence>
<dbReference type="EMBL" id="JAIWYP010000015">
    <property type="protein sequence ID" value="KAH3700071.1"/>
    <property type="molecule type" value="Genomic_DNA"/>
</dbReference>
<reference evidence="2" key="1">
    <citation type="journal article" date="2019" name="bioRxiv">
        <title>The Genome of the Zebra Mussel, Dreissena polymorpha: A Resource for Invasive Species Research.</title>
        <authorList>
            <person name="McCartney M.A."/>
            <person name="Auch B."/>
            <person name="Kono T."/>
            <person name="Mallez S."/>
            <person name="Zhang Y."/>
            <person name="Obille A."/>
            <person name="Becker A."/>
            <person name="Abrahante J.E."/>
            <person name="Garbe J."/>
            <person name="Badalamenti J.P."/>
            <person name="Herman A."/>
            <person name="Mangelson H."/>
            <person name="Liachko I."/>
            <person name="Sullivan S."/>
            <person name="Sone E.D."/>
            <person name="Koren S."/>
            <person name="Silverstein K.A.T."/>
            <person name="Beckman K.B."/>
            <person name="Gohl D.M."/>
        </authorList>
    </citation>
    <scope>NUCLEOTIDE SEQUENCE</scope>
    <source>
        <strain evidence="2">Duluth1</strain>
        <tissue evidence="2">Whole animal</tissue>
    </source>
</reference>
<gene>
    <name evidence="2" type="ORF">DPMN_075039</name>
</gene>
<sequence length="189" mass="22343">MRRLIIGLLFVSQIFHYHQCTQTRLKELILNILTNDIIQSNDVFTGRADLFSDKHDFLYRMLNENRHNTLPVSDTKINNDRRLLKSSLKNRQQTDCLPENDRDKYGNYYNSIEDVLMLLDQPLTRSESFEDDKLEFNENMRTTKRNEKSPERNVYRSLINVADFISRQEGSTAVAGSNRFHPWGGKRKR</sequence>
<evidence type="ECO:0000256" key="1">
    <source>
        <dbReference type="SAM" id="SignalP"/>
    </source>
</evidence>
<evidence type="ECO:0000313" key="3">
    <source>
        <dbReference type="Proteomes" id="UP000828390"/>
    </source>
</evidence>
<reference evidence="2" key="2">
    <citation type="submission" date="2020-11" db="EMBL/GenBank/DDBJ databases">
        <authorList>
            <person name="McCartney M.A."/>
            <person name="Auch B."/>
            <person name="Kono T."/>
            <person name="Mallez S."/>
            <person name="Becker A."/>
            <person name="Gohl D.M."/>
            <person name="Silverstein K.A.T."/>
            <person name="Koren S."/>
            <person name="Bechman K.B."/>
            <person name="Herman A."/>
            <person name="Abrahante J.E."/>
            <person name="Garbe J."/>
        </authorList>
    </citation>
    <scope>NUCLEOTIDE SEQUENCE</scope>
    <source>
        <strain evidence="2">Duluth1</strain>
        <tissue evidence="2">Whole animal</tissue>
    </source>
</reference>
<dbReference type="AlphaFoldDB" id="A0A9D3YHD3"/>
<name>A0A9D3YHD3_DREPO</name>
<keyword evidence="3" id="KW-1185">Reference proteome</keyword>
<dbReference type="Proteomes" id="UP000828390">
    <property type="component" value="Unassembled WGS sequence"/>
</dbReference>
<protein>
    <submittedName>
        <fullName evidence="2">Uncharacterized protein</fullName>
    </submittedName>
</protein>
<comment type="caution">
    <text evidence="2">The sequence shown here is derived from an EMBL/GenBank/DDBJ whole genome shotgun (WGS) entry which is preliminary data.</text>
</comment>
<feature type="chain" id="PRO_5039357873" evidence="1">
    <location>
        <begin position="21"/>
        <end position="189"/>
    </location>
</feature>
<accession>A0A9D3YHD3</accession>
<proteinExistence type="predicted"/>
<feature type="signal peptide" evidence="1">
    <location>
        <begin position="1"/>
        <end position="20"/>
    </location>
</feature>
<organism evidence="2 3">
    <name type="scientific">Dreissena polymorpha</name>
    <name type="common">Zebra mussel</name>
    <name type="synonym">Mytilus polymorpha</name>
    <dbReference type="NCBI Taxonomy" id="45954"/>
    <lineage>
        <taxon>Eukaryota</taxon>
        <taxon>Metazoa</taxon>
        <taxon>Spiralia</taxon>
        <taxon>Lophotrochozoa</taxon>
        <taxon>Mollusca</taxon>
        <taxon>Bivalvia</taxon>
        <taxon>Autobranchia</taxon>
        <taxon>Heteroconchia</taxon>
        <taxon>Euheterodonta</taxon>
        <taxon>Imparidentia</taxon>
        <taxon>Neoheterodontei</taxon>
        <taxon>Myida</taxon>
        <taxon>Dreissenoidea</taxon>
        <taxon>Dreissenidae</taxon>
        <taxon>Dreissena</taxon>
    </lineage>
</organism>